<dbReference type="Gene3D" id="3.30.1780.10">
    <property type="entry name" value="ornithine cyclodeaminase, domain 1"/>
    <property type="match status" value="1"/>
</dbReference>
<name>W5WCJ8_9PSEU</name>
<dbReference type="SUPFAM" id="SSF51735">
    <property type="entry name" value="NAD(P)-binding Rossmann-fold domains"/>
    <property type="match status" value="1"/>
</dbReference>
<evidence type="ECO:0008006" key="4">
    <source>
        <dbReference type="Google" id="ProtNLM"/>
    </source>
</evidence>
<dbReference type="FunFam" id="3.40.50.720:FF:000311">
    <property type="entry name" value="Ornithine cyclodeaminase"/>
    <property type="match status" value="1"/>
</dbReference>
<proteinExistence type="inferred from homology"/>
<evidence type="ECO:0000313" key="3">
    <source>
        <dbReference type="Proteomes" id="UP000019225"/>
    </source>
</evidence>
<dbReference type="Proteomes" id="UP000019225">
    <property type="component" value="Chromosome"/>
</dbReference>
<protein>
    <recommendedName>
        <fullName evidence="4">Ornithine cyclodeaminase</fullName>
    </recommendedName>
</protein>
<dbReference type="InterPro" id="IPR023401">
    <property type="entry name" value="ODC_N"/>
</dbReference>
<evidence type="ECO:0000256" key="1">
    <source>
        <dbReference type="ARBA" id="ARBA00008903"/>
    </source>
</evidence>
<organism evidence="2 3">
    <name type="scientific">Kutzneria albida DSM 43870</name>
    <dbReference type="NCBI Taxonomy" id="1449976"/>
    <lineage>
        <taxon>Bacteria</taxon>
        <taxon>Bacillati</taxon>
        <taxon>Actinomycetota</taxon>
        <taxon>Actinomycetes</taxon>
        <taxon>Pseudonocardiales</taxon>
        <taxon>Pseudonocardiaceae</taxon>
        <taxon>Kutzneria</taxon>
    </lineage>
</organism>
<dbReference type="RefSeq" id="WP_052360488.1">
    <property type="nucleotide sequence ID" value="NZ_CP007155.1"/>
</dbReference>
<dbReference type="PATRIC" id="fig|1449976.3.peg.5528"/>
<dbReference type="PANTHER" id="PTHR13812:SF19">
    <property type="entry name" value="KETIMINE REDUCTASE MU-CRYSTALLIN"/>
    <property type="match status" value="1"/>
</dbReference>
<sequence length="330" mass="34155">MRNLDEAAVRELLPMSAAIPVMREALCSFSAGRVHQPMRTMVPGAGGDVLAVMPAFVSFGGERGMFGLKAIAVKPDNPARGLDPHPGLVLVLDPDTAAPVAAVDGTSLTAIRTAAVSAVATDALARPDAGVLALLGSGTQARAHLTALALVRELREVRVWSRNPDHARAMVESAVGLPVVRADSVAEAVAGADLICTTTSSPTPLLEAGMVAAGTHVNAVGAVFPDCRELAGDLVRRAGVFVDSRESALVEAGDLLSAMREGHFEASDIRAEIGEVLLGKHPGRDNDDEVTVFESLGLAVEDILAARYVYERAVGLVSCAGNPPHKSSLG</sequence>
<dbReference type="GO" id="GO:0042562">
    <property type="term" value="F:hormone binding"/>
    <property type="evidence" value="ECO:0007669"/>
    <property type="project" value="TreeGrafter"/>
</dbReference>
<evidence type="ECO:0000313" key="2">
    <source>
        <dbReference type="EMBL" id="AHH98878.1"/>
    </source>
</evidence>
<keyword evidence="3" id="KW-1185">Reference proteome</keyword>
<dbReference type="STRING" id="1449976.KALB_5516"/>
<dbReference type="GO" id="GO:0016491">
    <property type="term" value="F:oxidoreductase activity"/>
    <property type="evidence" value="ECO:0007669"/>
    <property type="project" value="UniProtKB-ARBA"/>
</dbReference>
<reference evidence="2 3" key="1">
    <citation type="journal article" date="2014" name="BMC Genomics">
        <title>Complete genome sequence of producer of the glycopeptide antibiotic Aculeximycin Kutzneria albida DSM 43870T, a representative of minor genus of Pseudonocardiaceae.</title>
        <authorList>
            <person name="Rebets Y."/>
            <person name="Tokovenko B."/>
            <person name="Lushchyk I."/>
            <person name="Ruckert C."/>
            <person name="Zaburannyi N."/>
            <person name="Bechthold A."/>
            <person name="Kalinowski J."/>
            <person name="Luzhetskyy A."/>
        </authorList>
    </citation>
    <scope>NUCLEOTIDE SEQUENCE [LARGE SCALE GENOMIC DNA]</scope>
    <source>
        <strain evidence="2">DSM 43870</strain>
    </source>
</reference>
<dbReference type="GO" id="GO:0019752">
    <property type="term" value="P:carboxylic acid metabolic process"/>
    <property type="evidence" value="ECO:0007669"/>
    <property type="project" value="UniProtKB-ARBA"/>
</dbReference>
<dbReference type="PIRSF" id="PIRSF001439">
    <property type="entry name" value="CryM"/>
    <property type="match status" value="1"/>
</dbReference>
<dbReference type="Pfam" id="PF02423">
    <property type="entry name" value="OCD_Mu_crystall"/>
    <property type="match status" value="1"/>
</dbReference>
<gene>
    <name evidence="2" type="ORF">KALB_5516</name>
</gene>
<dbReference type="HOGENOM" id="CLU_042088_1_0_11"/>
<dbReference type="InterPro" id="IPR036291">
    <property type="entry name" value="NAD(P)-bd_dom_sf"/>
</dbReference>
<dbReference type="EMBL" id="CP007155">
    <property type="protein sequence ID" value="AHH98878.1"/>
    <property type="molecule type" value="Genomic_DNA"/>
</dbReference>
<accession>W5WCJ8</accession>
<dbReference type="Gene3D" id="3.40.50.720">
    <property type="entry name" value="NAD(P)-binding Rossmann-like Domain"/>
    <property type="match status" value="1"/>
</dbReference>
<dbReference type="PANTHER" id="PTHR13812">
    <property type="entry name" value="KETIMINE REDUCTASE MU-CRYSTALLIN"/>
    <property type="match status" value="1"/>
</dbReference>
<comment type="similarity">
    <text evidence="1">Belongs to the ornithine cyclodeaminase/mu-crystallin family.</text>
</comment>
<dbReference type="eggNOG" id="COG2423">
    <property type="taxonomic scope" value="Bacteria"/>
</dbReference>
<dbReference type="GO" id="GO:0005737">
    <property type="term" value="C:cytoplasm"/>
    <property type="evidence" value="ECO:0007669"/>
    <property type="project" value="TreeGrafter"/>
</dbReference>
<dbReference type="AlphaFoldDB" id="W5WCJ8"/>
<dbReference type="InterPro" id="IPR003462">
    <property type="entry name" value="ODC_Mu_crystall"/>
</dbReference>
<dbReference type="KEGG" id="kal:KALB_5516"/>